<evidence type="ECO:0000256" key="1">
    <source>
        <dbReference type="SAM" id="SignalP"/>
    </source>
</evidence>
<dbReference type="AlphaFoldDB" id="A0A7I8WEE3"/>
<feature type="chain" id="PRO_5029446475" evidence="1">
    <location>
        <begin position="19"/>
        <end position="335"/>
    </location>
</feature>
<dbReference type="EMBL" id="CAJFCJ010000050">
    <property type="protein sequence ID" value="CAD5126464.1"/>
    <property type="molecule type" value="Genomic_DNA"/>
</dbReference>
<protein>
    <submittedName>
        <fullName evidence="2">Uncharacterized protein</fullName>
    </submittedName>
</protein>
<keyword evidence="3" id="KW-1185">Reference proteome</keyword>
<accession>A0A7I8WEE3</accession>
<gene>
    <name evidence="2" type="ORF">DGYR_LOCUS13707</name>
</gene>
<keyword evidence="1" id="KW-0732">Signal</keyword>
<dbReference type="OrthoDB" id="26719at2759"/>
<organism evidence="2 3">
    <name type="scientific">Dimorphilus gyrociliatus</name>
    <dbReference type="NCBI Taxonomy" id="2664684"/>
    <lineage>
        <taxon>Eukaryota</taxon>
        <taxon>Metazoa</taxon>
        <taxon>Spiralia</taxon>
        <taxon>Lophotrochozoa</taxon>
        <taxon>Annelida</taxon>
        <taxon>Polychaeta</taxon>
        <taxon>Polychaeta incertae sedis</taxon>
        <taxon>Dinophilidae</taxon>
        <taxon>Dimorphilus</taxon>
    </lineage>
</organism>
<proteinExistence type="predicted"/>
<name>A0A7I8WEE3_9ANNE</name>
<feature type="signal peptide" evidence="1">
    <location>
        <begin position="1"/>
        <end position="18"/>
    </location>
</feature>
<sequence length="335" mass="38613">MIVHILVYLFLILNKSYSQDSDKFYVSCSQAIIESKQNFGFFQMQFHPNSKTVNISCEMINDTLGTVYLDNDSEEIEELNNDDRYETKYSFKKLITYEGLSDKEVDKFLETVHTCSQGINYWAYGSLKTDHGFLFWDGAEFEAEQFTDGICNCFSTTKCLDELSPTAGFYNDNKLVWTNDSGIFSVKSSRLPLKQIYLGDVGGAAERIKYSIWKLKCTFPLILVKQKFPVDVCGNNKWSVIKQNLFDNDQSTCLTFTANPLHLTIETIRIFSKFIIHGKDFNTQKPTFVVYVNDESQCKESLGKVFECLPTKFVNLQLYLEKSVNYIELCEIQII</sequence>
<dbReference type="Gene3D" id="2.60.120.1000">
    <property type="match status" value="1"/>
</dbReference>
<evidence type="ECO:0000313" key="2">
    <source>
        <dbReference type="EMBL" id="CAD5126464.1"/>
    </source>
</evidence>
<dbReference type="Proteomes" id="UP000549394">
    <property type="component" value="Unassembled WGS sequence"/>
</dbReference>
<reference evidence="2 3" key="1">
    <citation type="submission" date="2020-08" db="EMBL/GenBank/DDBJ databases">
        <authorList>
            <person name="Hejnol A."/>
        </authorList>
    </citation>
    <scope>NUCLEOTIDE SEQUENCE [LARGE SCALE GENOMIC DNA]</scope>
</reference>
<comment type="caution">
    <text evidence="2">The sequence shown here is derived from an EMBL/GenBank/DDBJ whole genome shotgun (WGS) entry which is preliminary data.</text>
</comment>
<evidence type="ECO:0000313" key="3">
    <source>
        <dbReference type="Proteomes" id="UP000549394"/>
    </source>
</evidence>